<feature type="transmembrane region" description="Helical" evidence="6">
    <location>
        <begin position="303"/>
        <end position="324"/>
    </location>
</feature>
<dbReference type="AlphaFoldDB" id="A0A813QGX4"/>
<dbReference type="InterPro" id="IPR010291">
    <property type="entry name" value="Ion_channel_UNC-93"/>
</dbReference>
<evidence type="ECO:0000256" key="4">
    <source>
        <dbReference type="ARBA" id="ARBA00022989"/>
    </source>
</evidence>
<dbReference type="InterPro" id="IPR051951">
    <property type="entry name" value="UNC-93_regulatory"/>
</dbReference>
<name>A0A813QGX4_9BILA</name>
<accession>A0A813QGX4</accession>
<evidence type="ECO:0000313" key="9">
    <source>
        <dbReference type="Proteomes" id="UP000663891"/>
    </source>
</evidence>
<dbReference type="SUPFAM" id="SSF103473">
    <property type="entry name" value="MFS general substrate transporter"/>
    <property type="match status" value="1"/>
</dbReference>
<keyword evidence="3 6" id="KW-0812">Transmembrane</keyword>
<keyword evidence="4 6" id="KW-1133">Transmembrane helix</keyword>
<evidence type="ECO:0000313" key="7">
    <source>
        <dbReference type="EMBL" id="CAF0766887.1"/>
    </source>
</evidence>
<evidence type="ECO:0000256" key="6">
    <source>
        <dbReference type="SAM" id="Phobius"/>
    </source>
</evidence>
<evidence type="ECO:0000256" key="1">
    <source>
        <dbReference type="ARBA" id="ARBA00004141"/>
    </source>
</evidence>
<protein>
    <recommendedName>
        <fullName evidence="10">UNC93-like protein</fullName>
    </recommendedName>
</protein>
<dbReference type="EMBL" id="CAJOAY010000073">
    <property type="protein sequence ID" value="CAF3522063.1"/>
    <property type="molecule type" value="Genomic_DNA"/>
</dbReference>
<evidence type="ECO:0008006" key="10">
    <source>
        <dbReference type="Google" id="ProtNLM"/>
    </source>
</evidence>
<dbReference type="PANTHER" id="PTHR19444">
    <property type="entry name" value="UNC-93 RELATED"/>
    <property type="match status" value="1"/>
</dbReference>
<feature type="transmembrane region" description="Helical" evidence="6">
    <location>
        <begin position="362"/>
        <end position="385"/>
    </location>
</feature>
<evidence type="ECO:0000256" key="3">
    <source>
        <dbReference type="ARBA" id="ARBA00022692"/>
    </source>
</evidence>
<feature type="transmembrane region" description="Helical" evidence="6">
    <location>
        <begin position="336"/>
        <end position="356"/>
    </location>
</feature>
<proteinExistence type="inferred from homology"/>
<feature type="transmembrane region" description="Helical" evidence="6">
    <location>
        <begin position="392"/>
        <end position="409"/>
    </location>
</feature>
<dbReference type="EMBL" id="CAJNON010000010">
    <property type="protein sequence ID" value="CAF0766887.1"/>
    <property type="molecule type" value="Genomic_DNA"/>
</dbReference>
<organism evidence="7 9">
    <name type="scientific">Adineta steineri</name>
    <dbReference type="NCBI Taxonomy" id="433720"/>
    <lineage>
        <taxon>Eukaryota</taxon>
        <taxon>Metazoa</taxon>
        <taxon>Spiralia</taxon>
        <taxon>Gnathifera</taxon>
        <taxon>Rotifera</taxon>
        <taxon>Eurotatoria</taxon>
        <taxon>Bdelloidea</taxon>
        <taxon>Adinetida</taxon>
        <taxon>Adinetidae</taxon>
        <taxon>Adineta</taxon>
    </lineage>
</organism>
<dbReference type="OrthoDB" id="78663at2759"/>
<comment type="caution">
    <text evidence="7">The sequence shown here is derived from an EMBL/GenBank/DDBJ whole genome shotgun (WGS) entry which is preliminary data.</text>
</comment>
<comment type="similarity">
    <text evidence="2">Belongs to the unc-93 family.</text>
</comment>
<dbReference type="InterPro" id="IPR036259">
    <property type="entry name" value="MFS_trans_sf"/>
</dbReference>
<feature type="transmembrane region" description="Helical" evidence="6">
    <location>
        <begin position="454"/>
        <end position="473"/>
    </location>
</feature>
<keyword evidence="5 6" id="KW-0472">Membrane</keyword>
<dbReference type="Proteomes" id="UP000663891">
    <property type="component" value="Unassembled WGS sequence"/>
</dbReference>
<feature type="transmembrane region" description="Helical" evidence="6">
    <location>
        <begin position="248"/>
        <end position="268"/>
    </location>
</feature>
<reference evidence="7" key="1">
    <citation type="submission" date="2021-02" db="EMBL/GenBank/DDBJ databases">
        <authorList>
            <person name="Nowell W R."/>
        </authorList>
    </citation>
    <scope>NUCLEOTIDE SEQUENCE</scope>
</reference>
<evidence type="ECO:0000256" key="5">
    <source>
        <dbReference type="ARBA" id="ARBA00023136"/>
    </source>
</evidence>
<gene>
    <name evidence="8" type="ORF">OKA104_LOCUS2649</name>
    <name evidence="7" type="ORF">VCS650_LOCUS2141</name>
</gene>
<dbReference type="PANTHER" id="PTHR19444:SF13">
    <property type="entry name" value="PROTEIN UNC-93 HOMOLOG A"/>
    <property type="match status" value="1"/>
</dbReference>
<feature type="transmembrane region" description="Helical" evidence="6">
    <location>
        <begin position="125"/>
        <end position="143"/>
    </location>
</feature>
<dbReference type="Gene3D" id="1.20.1250.20">
    <property type="entry name" value="MFS general substrate transporter like domains"/>
    <property type="match status" value="1"/>
</dbReference>
<evidence type="ECO:0000256" key="2">
    <source>
        <dbReference type="ARBA" id="ARBA00009172"/>
    </source>
</evidence>
<dbReference type="Pfam" id="PF05978">
    <property type="entry name" value="UNC-93"/>
    <property type="match status" value="1"/>
</dbReference>
<feature type="transmembrane region" description="Helical" evidence="6">
    <location>
        <begin position="80"/>
        <end position="104"/>
    </location>
</feature>
<evidence type="ECO:0000313" key="8">
    <source>
        <dbReference type="EMBL" id="CAF3522063.1"/>
    </source>
</evidence>
<sequence length="494" mass="56429">MNPTFELEPYENAMVTNDNVITSNEFVKDKNKRGSGFRTYKNLFVISIAFLLQFTAFNGIQNLQSSLNTEANVGVNSSSIIYVCLILSSIFLPHPLMSIFGLKWTLVMSQIPYVLFVAANYYPKAYLMYPTAALVGLAAAPLWTSKGSYLTDSGSKYALKYNFDKNTILNRFFGIFFAFFQSCQIWGNMISYLVLKPEVQLLSTFSNQTKDNTHLLHKTYDKCGADFIEHEYESSEVVKKIDRRTIDILCMIYVCIGICSIIIMITFLDQRRTTSREKMSVMVRNSLKLLVSSIKHMRHLNQILLIPITIWAGLELTFIFAQFTQAFISCTISAKYIGLIMIAFGICDSIGSYVFGQLVKTIGRWPCFAIATLISYALIIVMLVWRPSADRMFVFFIIAGLWGLADAVWQSQTSALYGVIFTENNEAAFSNFRLWESAGFALFYIIMPRIRTRTTLIILLVFLTLGMTGYAIVECRWRRSEEKEKEKKEKKYQS</sequence>
<comment type="subcellular location">
    <subcellularLocation>
        <location evidence="1">Membrane</location>
        <topology evidence="1">Multi-pass membrane protein</topology>
    </subcellularLocation>
</comment>
<feature type="transmembrane region" description="Helical" evidence="6">
    <location>
        <begin position="172"/>
        <end position="195"/>
    </location>
</feature>
<dbReference type="GO" id="GO:0016020">
    <property type="term" value="C:membrane"/>
    <property type="evidence" value="ECO:0007669"/>
    <property type="project" value="UniProtKB-SubCell"/>
</dbReference>
<feature type="transmembrane region" description="Helical" evidence="6">
    <location>
        <begin position="40"/>
        <end position="60"/>
    </location>
</feature>
<dbReference type="Proteomes" id="UP000663881">
    <property type="component" value="Unassembled WGS sequence"/>
</dbReference>